<evidence type="ECO:0000313" key="3">
    <source>
        <dbReference type="Proteomes" id="UP000516514"/>
    </source>
</evidence>
<feature type="region of interest" description="Disordered" evidence="1">
    <location>
        <begin position="179"/>
        <end position="210"/>
    </location>
</feature>
<dbReference type="KEGG" id="wms:ID128_05200"/>
<feature type="compositionally biased region" description="Low complexity" evidence="1">
    <location>
        <begin position="187"/>
        <end position="198"/>
    </location>
</feature>
<dbReference type="Proteomes" id="UP000516514">
    <property type="component" value="Chromosome"/>
</dbReference>
<evidence type="ECO:0000256" key="1">
    <source>
        <dbReference type="SAM" id="MobiDB-lite"/>
    </source>
</evidence>
<reference evidence="2 3" key="1">
    <citation type="submission" date="2020-09" db="EMBL/GenBank/DDBJ databases">
        <title>An Earliest Endosymbiont, Wolbachia massiliensis sp. nov., Strain PL13 From the Bed Bug (Cimex hemipterius), Type strain of a New supergroup T.</title>
        <authorList>
            <person name="Laidoudi Y."/>
            <person name="Levasseur A."/>
            <person name="Medkour H."/>
            <person name="Maaloum M."/>
            <person name="BenKhedher M."/>
            <person name="Sambou M."/>
            <person name="Bassene H."/>
            <person name="Davoust B."/>
            <person name="Fenollar F."/>
            <person name="Raoult D."/>
            <person name="Mediannikov O."/>
        </authorList>
    </citation>
    <scope>NUCLEOTIDE SEQUENCE [LARGE SCALE GENOMIC DNA]</scope>
    <source>
        <strain evidence="2 3">PL13</strain>
    </source>
</reference>
<organism evidence="2 3">
    <name type="scientific">Candidatus Wolbachia massiliensis</name>
    <dbReference type="NCBI Taxonomy" id="1845000"/>
    <lineage>
        <taxon>Bacteria</taxon>
        <taxon>Pseudomonadati</taxon>
        <taxon>Pseudomonadota</taxon>
        <taxon>Alphaproteobacteria</taxon>
        <taxon>Rickettsiales</taxon>
        <taxon>Anaplasmataceae</taxon>
        <taxon>Wolbachieae</taxon>
        <taxon>Wolbachia</taxon>
    </lineage>
</organism>
<gene>
    <name evidence="2" type="ORF">ID128_05200</name>
</gene>
<feature type="compositionally biased region" description="Polar residues" evidence="1">
    <location>
        <begin position="199"/>
        <end position="210"/>
    </location>
</feature>
<accession>A0A7L7YLN8</accession>
<evidence type="ECO:0000313" key="2">
    <source>
        <dbReference type="EMBL" id="QOD38170.1"/>
    </source>
</evidence>
<name>A0A7L7YLN8_9RICK</name>
<dbReference type="RefSeq" id="WP_191110980.1">
    <property type="nucleotide sequence ID" value="NZ_CP061738.1"/>
</dbReference>
<keyword evidence="3" id="KW-1185">Reference proteome</keyword>
<dbReference type="AlphaFoldDB" id="A0A7L7YLN8"/>
<dbReference type="EMBL" id="CP061738">
    <property type="protein sequence ID" value="QOD38170.1"/>
    <property type="molecule type" value="Genomic_DNA"/>
</dbReference>
<protein>
    <submittedName>
        <fullName evidence="2">Uncharacterized protein</fullName>
    </submittedName>
</protein>
<sequence length="210" mass="23138">MWENIKKFFKWIADHTGISWILGKISSGWKSCWSSSQEDGFVKEQKVLEQPANGKQSQEPVIAGIQEEEGKLVLFVESNNISKIFGGSVGLKGNTGLNTTEIKDKLKYRVYIRCDEKVFKVTFSELIDVNSRGAFLSIESVAPQDGQASSSELEGMKNMLGLSEKQAVIAVTQISKDPITVPKTVENGNTPNPKTNNPQAQQHTGPSVQH</sequence>
<proteinExistence type="predicted"/>